<protein>
    <submittedName>
        <fullName evidence="6">Response regulator transcription factor</fullName>
    </submittedName>
</protein>
<dbReference type="InterPro" id="IPR011006">
    <property type="entry name" value="CheY-like_superfamily"/>
</dbReference>
<dbReference type="EMBL" id="JACPSX010000193">
    <property type="protein sequence ID" value="MBI3015402.1"/>
    <property type="molecule type" value="Genomic_DNA"/>
</dbReference>
<dbReference type="PANTHER" id="PTHR43214">
    <property type="entry name" value="TWO-COMPONENT RESPONSE REGULATOR"/>
    <property type="match status" value="1"/>
</dbReference>
<dbReference type="PROSITE" id="PS50043">
    <property type="entry name" value="HTH_LUXR_2"/>
    <property type="match status" value="1"/>
</dbReference>
<dbReference type="InterPro" id="IPR001789">
    <property type="entry name" value="Sig_transdc_resp-reg_receiver"/>
</dbReference>
<dbReference type="Pfam" id="PF00072">
    <property type="entry name" value="Response_reg"/>
    <property type="match status" value="1"/>
</dbReference>
<dbReference type="Proteomes" id="UP000741360">
    <property type="component" value="Unassembled WGS sequence"/>
</dbReference>
<dbReference type="Pfam" id="PF00196">
    <property type="entry name" value="GerE"/>
    <property type="match status" value="1"/>
</dbReference>
<dbReference type="SUPFAM" id="SSF46894">
    <property type="entry name" value="C-terminal effector domain of the bipartite response regulators"/>
    <property type="match status" value="1"/>
</dbReference>
<feature type="domain" description="Response regulatory" evidence="5">
    <location>
        <begin position="5"/>
        <end position="121"/>
    </location>
</feature>
<comment type="caution">
    <text evidence="6">The sequence shown here is derived from an EMBL/GenBank/DDBJ whole genome shotgun (WGS) entry which is preliminary data.</text>
</comment>
<gene>
    <name evidence="6" type="ORF">HYY65_10155</name>
</gene>
<dbReference type="PANTHER" id="PTHR43214:SF37">
    <property type="entry name" value="TRANSCRIPTIONAL REGULATORY PROTEIN YDFI"/>
    <property type="match status" value="1"/>
</dbReference>
<dbReference type="PROSITE" id="PS00622">
    <property type="entry name" value="HTH_LUXR_1"/>
    <property type="match status" value="1"/>
</dbReference>
<accession>A0A932GQL5</accession>
<dbReference type="Gene3D" id="3.40.50.2300">
    <property type="match status" value="1"/>
</dbReference>
<evidence type="ECO:0000256" key="2">
    <source>
        <dbReference type="ARBA" id="ARBA00023125"/>
    </source>
</evidence>
<evidence type="ECO:0000313" key="6">
    <source>
        <dbReference type="EMBL" id="MBI3015402.1"/>
    </source>
</evidence>
<dbReference type="PROSITE" id="PS50110">
    <property type="entry name" value="RESPONSE_REGULATORY"/>
    <property type="match status" value="1"/>
</dbReference>
<evidence type="ECO:0000256" key="1">
    <source>
        <dbReference type="ARBA" id="ARBA00022553"/>
    </source>
</evidence>
<evidence type="ECO:0000259" key="5">
    <source>
        <dbReference type="PROSITE" id="PS50110"/>
    </source>
</evidence>
<dbReference type="InterPro" id="IPR000792">
    <property type="entry name" value="Tscrpt_reg_LuxR_C"/>
</dbReference>
<dbReference type="GO" id="GO:0006355">
    <property type="term" value="P:regulation of DNA-templated transcription"/>
    <property type="evidence" value="ECO:0007669"/>
    <property type="project" value="InterPro"/>
</dbReference>
<organism evidence="6 7">
    <name type="scientific">Tectimicrobiota bacterium</name>
    <dbReference type="NCBI Taxonomy" id="2528274"/>
    <lineage>
        <taxon>Bacteria</taxon>
        <taxon>Pseudomonadati</taxon>
        <taxon>Nitrospinota/Tectimicrobiota group</taxon>
        <taxon>Candidatus Tectimicrobiota</taxon>
    </lineage>
</organism>
<reference evidence="6" key="1">
    <citation type="submission" date="2020-07" db="EMBL/GenBank/DDBJ databases">
        <title>Huge and variable diversity of episymbiotic CPR bacteria and DPANN archaea in groundwater ecosystems.</title>
        <authorList>
            <person name="He C.Y."/>
            <person name="Keren R."/>
            <person name="Whittaker M."/>
            <person name="Farag I.F."/>
            <person name="Doudna J."/>
            <person name="Cate J.H.D."/>
            <person name="Banfield J.F."/>
        </authorList>
    </citation>
    <scope>NUCLEOTIDE SEQUENCE</scope>
    <source>
        <strain evidence="6">NC_groundwater_717_Ag_S-0.2um_59_8</strain>
    </source>
</reference>
<keyword evidence="2" id="KW-0238">DNA-binding</keyword>
<keyword evidence="1 3" id="KW-0597">Phosphoprotein</keyword>
<dbReference type="InterPro" id="IPR016032">
    <property type="entry name" value="Sig_transdc_resp-reg_C-effctor"/>
</dbReference>
<dbReference type="SMART" id="SM00448">
    <property type="entry name" value="REC"/>
    <property type="match status" value="1"/>
</dbReference>
<evidence type="ECO:0000259" key="4">
    <source>
        <dbReference type="PROSITE" id="PS50043"/>
    </source>
</evidence>
<dbReference type="CDD" id="cd06170">
    <property type="entry name" value="LuxR_C_like"/>
    <property type="match status" value="1"/>
</dbReference>
<dbReference type="GO" id="GO:0003677">
    <property type="term" value="F:DNA binding"/>
    <property type="evidence" value="ECO:0007669"/>
    <property type="project" value="UniProtKB-KW"/>
</dbReference>
<feature type="modified residue" description="4-aspartylphosphate" evidence="3">
    <location>
        <position position="56"/>
    </location>
</feature>
<evidence type="ECO:0000256" key="3">
    <source>
        <dbReference type="PROSITE-ProRule" id="PRU00169"/>
    </source>
</evidence>
<dbReference type="PRINTS" id="PR00038">
    <property type="entry name" value="HTHLUXR"/>
</dbReference>
<dbReference type="InterPro" id="IPR039420">
    <property type="entry name" value="WalR-like"/>
</dbReference>
<sequence length="219" mass="24172">MKPIRILLADDHALFRQGIKSLLVSNPEIEVVGEAENGKEAVEKTRVLQPDVILMDLQMPVCDGLEATALIRSEFPDVKIVILTVSEEDENLFEAIKRGAQGFLVKKIQPQALFQTLRGVCQGEASISRLMAGKILQEFSRLQKAAPPPSPLSDREKEILRLVVEGLTNKEIGVSLSISDNTVKNHLHNIMEKLHLHNRAEAAAYALRAGFIAPKPDSL</sequence>
<dbReference type="AlphaFoldDB" id="A0A932GQL5"/>
<dbReference type="CDD" id="cd17535">
    <property type="entry name" value="REC_NarL-like"/>
    <property type="match status" value="1"/>
</dbReference>
<feature type="domain" description="HTH luxR-type" evidence="4">
    <location>
        <begin position="145"/>
        <end position="210"/>
    </location>
</feature>
<dbReference type="SUPFAM" id="SSF52172">
    <property type="entry name" value="CheY-like"/>
    <property type="match status" value="1"/>
</dbReference>
<dbReference type="InterPro" id="IPR058245">
    <property type="entry name" value="NreC/VraR/RcsB-like_REC"/>
</dbReference>
<proteinExistence type="predicted"/>
<dbReference type="GO" id="GO:0000160">
    <property type="term" value="P:phosphorelay signal transduction system"/>
    <property type="evidence" value="ECO:0007669"/>
    <property type="project" value="InterPro"/>
</dbReference>
<evidence type="ECO:0000313" key="7">
    <source>
        <dbReference type="Proteomes" id="UP000741360"/>
    </source>
</evidence>
<name>A0A932GQL5_UNCTE</name>
<dbReference type="SMART" id="SM00421">
    <property type="entry name" value="HTH_LUXR"/>
    <property type="match status" value="1"/>
</dbReference>